<gene>
    <name evidence="2" type="ORF">ANE_LOCUS21382</name>
</gene>
<evidence type="ECO:0000313" key="2">
    <source>
        <dbReference type="EMBL" id="VVB10938.1"/>
    </source>
</evidence>
<comment type="caution">
    <text evidence="2">The sequence shown here is derived from an EMBL/GenBank/DDBJ whole genome shotgun (WGS) entry which is preliminary data.</text>
</comment>
<accession>A0A565CBA6</accession>
<evidence type="ECO:0000313" key="3">
    <source>
        <dbReference type="Proteomes" id="UP000489600"/>
    </source>
</evidence>
<organism evidence="2 3">
    <name type="scientific">Arabis nemorensis</name>
    <dbReference type="NCBI Taxonomy" id="586526"/>
    <lineage>
        <taxon>Eukaryota</taxon>
        <taxon>Viridiplantae</taxon>
        <taxon>Streptophyta</taxon>
        <taxon>Embryophyta</taxon>
        <taxon>Tracheophyta</taxon>
        <taxon>Spermatophyta</taxon>
        <taxon>Magnoliopsida</taxon>
        <taxon>eudicotyledons</taxon>
        <taxon>Gunneridae</taxon>
        <taxon>Pentapetalae</taxon>
        <taxon>rosids</taxon>
        <taxon>malvids</taxon>
        <taxon>Brassicales</taxon>
        <taxon>Brassicaceae</taxon>
        <taxon>Arabideae</taxon>
        <taxon>Arabis</taxon>
    </lineage>
</organism>
<feature type="region of interest" description="Disordered" evidence="1">
    <location>
        <begin position="64"/>
        <end position="124"/>
    </location>
</feature>
<feature type="compositionally biased region" description="Basic and acidic residues" evidence="1">
    <location>
        <begin position="73"/>
        <end position="106"/>
    </location>
</feature>
<evidence type="ECO:0000256" key="1">
    <source>
        <dbReference type="SAM" id="MobiDB-lite"/>
    </source>
</evidence>
<sequence>MERSQFHFAPSDLLDQSSCVLVITIEDINDRSNRPVTMMSHDDLLMISLDMKQFNGITMAKSTINEVKNTNSENKEYKRKEEPPKKGNKKNVEQTPRVEKPRHELDFSDMDATLSPLLTGEPSKVQEERLTTVIVGKPMKNNVDYIEAMTKVSKL</sequence>
<protein>
    <submittedName>
        <fullName evidence="2">Uncharacterized protein</fullName>
    </submittedName>
</protein>
<reference evidence="2" key="1">
    <citation type="submission" date="2019-07" db="EMBL/GenBank/DDBJ databases">
        <authorList>
            <person name="Dittberner H."/>
        </authorList>
    </citation>
    <scope>NUCLEOTIDE SEQUENCE [LARGE SCALE GENOMIC DNA]</scope>
</reference>
<keyword evidence="3" id="KW-1185">Reference proteome</keyword>
<dbReference type="EMBL" id="CABITT030000007">
    <property type="protein sequence ID" value="VVB10938.1"/>
    <property type="molecule type" value="Genomic_DNA"/>
</dbReference>
<dbReference type="AlphaFoldDB" id="A0A565CBA6"/>
<dbReference type="Proteomes" id="UP000489600">
    <property type="component" value="Unassembled WGS sequence"/>
</dbReference>
<proteinExistence type="predicted"/>
<name>A0A565CBA6_9BRAS</name>